<evidence type="ECO:0000313" key="1">
    <source>
        <dbReference type="EMBL" id="MBB2996730.1"/>
    </source>
</evidence>
<gene>
    <name evidence="1" type="ORF">E9229_002977</name>
</gene>
<keyword evidence="2" id="KW-1185">Reference proteome</keyword>
<proteinExistence type="predicted"/>
<reference evidence="1 2" key="1">
    <citation type="submission" date="2020-08" db="EMBL/GenBank/DDBJ databases">
        <title>Sequencing the genomes of 1000 actinobacteria strains.</title>
        <authorList>
            <person name="Klenk H.-P."/>
        </authorList>
    </citation>
    <scope>NUCLEOTIDE SEQUENCE [LARGE SCALE GENOMIC DNA]</scope>
    <source>
        <strain evidence="1 2">DSM 22826</strain>
    </source>
</reference>
<dbReference type="AlphaFoldDB" id="A0A839QLS2"/>
<protein>
    <submittedName>
        <fullName evidence="1">Uncharacterized protein</fullName>
    </submittedName>
</protein>
<sequence length="36" mass="4027">MALVAAFWMPSLHLSRELAAALAREEATGKEVDRRE</sequence>
<dbReference type="Proteomes" id="UP000523000">
    <property type="component" value="Unassembled WGS sequence"/>
</dbReference>
<name>A0A839QLS2_9MICC</name>
<accession>A0A839QLS2</accession>
<evidence type="ECO:0000313" key="2">
    <source>
        <dbReference type="Proteomes" id="UP000523000"/>
    </source>
</evidence>
<organism evidence="1 2">
    <name type="scientific">Paeniglutamicibacter cryotolerans</name>
    <dbReference type="NCBI Taxonomy" id="670079"/>
    <lineage>
        <taxon>Bacteria</taxon>
        <taxon>Bacillati</taxon>
        <taxon>Actinomycetota</taxon>
        <taxon>Actinomycetes</taxon>
        <taxon>Micrococcales</taxon>
        <taxon>Micrococcaceae</taxon>
        <taxon>Paeniglutamicibacter</taxon>
    </lineage>
</organism>
<comment type="caution">
    <text evidence="1">The sequence shown here is derived from an EMBL/GenBank/DDBJ whole genome shotgun (WGS) entry which is preliminary data.</text>
</comment>
<dbReference type="EMBL" id="JACHVS010000002">
    <property type="protein sequence ID" value="MBB2996730.1"/>
    <property type="molecule type" value="Genomic_DNA"/>
</dbReference>